<sequence length="107" mass="12354">MGETSRNVDMEELITYSNNLVQILKSDKDISAVKQFLQKSQALQSQTDKDFCQVQKSIQEYEKKIDACKQKAAAAKLKAASDEELDLLQKELEEEEKEEHILNDEFR</sequence>
<dbReference type="EMBL" id="OU503044">
    <property type="protein sequence ID" value="CAI9768394.1"/>
    <property type="molecule type" value="Genomic_DNA"/>
</dbReference>
<keyword evidence="1" id="KW-0175">Coiled coil</keyword>
<accession>A0AAD1ZFL7</accession>
<dbReference type="InterPro" id="IPR044951">
    <property type="entry name" value="SPC24-like"/>
</dbReference>
<organism evidence="2 3">
    <name type="scientific">Fraxinus pennsylvanica</name>
    <dbReference type="NCBI Taxonomy" id="56036"/>
    <lineage>
        <taxon>Eukaryota</taxon>
        <taxon>Viridiplantae</taxon>
        <taxon>Streptophyta</taxon>
        <taxon>Embryophyta</taxon>
        <taxon>Tracheophyta</taxon>
        <taxon>Spermatophyta</taxon>
        <taxon>Magnoliopsida</taxon>
        <taxon>eudicotyledons</taxon>
        <taxon>Gunneridae</taxon>
        <taxon>Pentapetalae</taxon>
        <taxon>asterids</taxon>
        <taxon>lamiids</taxon>
        <taxon>Lamiales</taxon>
        <taxon>Oleaceae</taxon>
        <taxon>Oleeae</taxon>
        <taxon>Fraxinus</taxon>
    </lineage>
</organism>
<evidence type="ECO:0000256" key="1">
    <source>
        <dbReference type="SAM" id="Coils"/>
    </source>
</evidence>
<dbReference type="GO" id="GO:0051983">
    <property type="term" value="P:regulation of chromosome segregation"/>
    <property type="evidence" value="ECO:0007669"/>
    <property type="project" value="InterPro"/>
</dbReference>
<evidence type="ECO:0000313" key="2">
    <source>
        <dbReference type="EMBL" id="CAI9768394.1"/>
    </source>
</evidence>
<dbReference type="AlphaFoldDB" id="A0AAD1ZFL7"/>
<name>A0AAD1ZFL7_9LAMI</name>
<proteinExistence type="predicted"/>
<keyword evidence="3" id="KW-1185">Reference proteome</keyword>
<dbReference type="PANTHER" id="PTHR35730">
    <property type="entry name" value="KINETOCHORE PROTEIN SPC24 HOMOLOG-RELATED"/>
    <property type="match status" value="1"/>
</dbReference>
<protein>
    <submittedName>
        <fullName evidence="2">Uncharacterized protein</fullName>
    </submittedName>
</protein>
<reference evidence="2" key="1">
    <citation type="submission" date="2023-05" db="EMBL/GenBank/DDBJ databases">
        <authorList>
            <person name="Huff M."/>
        </authorList>
    </citation>
    <scope>NUCLEOTIDE SEQUENCE</scope>
</reference>
<dbReference type="PANTHER" id="PTHR35730:SF2">
    <property type="entry name" value="KINETOCHORE PROTEIN SPC24 HOMOLOG-RELATED"/>
    <property type="match status" value="1"/>
</dbReference>
<dbReference type="Proteomes" id="UP000834106">
    <property type="component" value="Chromosome 9"/>
</dbReference>
<feature type="coiled-coil region" evidence="1">
    <location>
        <begin position="58"/>
        <end position="105"/>
    </location>
</feature>
<gene>
    <name evidence="2" type="ORF">FPE_LOCUS15824</name>
</gene>
<evidence type="ECO:0000313" key="3">
    <source>
        <dbReference type="Proteomes" id="UP000834106"/>
    </source>
</evidence>